<evidence type="ECO:0000256" key="5">
    <source>
        <dbReference type="SAM" id="Phobius"/>
    </source>
</evidence>
<sequence length="156" mass="17996">MEDFNKGSSPKQSVHKILAHSYVAYLFFFLIGVCLDFIFNFGIFNNSFVVQTGVASLVFGTFLVIWAQYTSRNLNKENITKDTFRHGPYHFTRMPTNFGLFFLTLGFGIIINAFFVVLSSFISLVVSKFVFIKKQEKVLAEKYGEPYLEYEKSVKF</sequence>
<gene>
    <name evidence="6" type="ORF">UT78_C0007G0041</name>
</gene>
<dbReference type="Pfam" id="PF04191">
    <property type="entry name" value="PEMT"/>
    <property type="match status" value="1"/>
</dbReference>
<dbReference type="Proteomes" id="UP000034301">
    <property type="component" value="Unassembled WGS sequence"/>
</dbReference>
<reference evidence="6 7" key="1">
    <citation type="journal article" date="2015" name="Nature">
        <title>rRNA introns, odd ribosomes, and small enigmatic genomes across a large radiation of phyla.</title>
        <authorList>
            <person name="Brown C.T."/>
            <person name="Hug L.A."/>
            <person name="Thomas B.C."/>
            <person name="Sharon I."/>
            <person name="Castelle C.J."/>
            <person name="Singh A."/>
            <person name="Wilkins M.J."/>
            <person name="Williams K.H."/>
            <person name="Banfield J.F."/>
        </authorList>
    </citation>
    <scope>NUCLEOTIDE SEQUENCE [LARGE SCALE GENOMIC DNA]</scope>
</reference>
<keyword evidence="4 5" id="KW-0472">Membrane</keyword>
<name>A0A0G0QSP9_9BACT</name>
<evidence type="ECO:0000256" key="1">
    <source>
        <dbReference type="ARBA" id="ARBA00004127"/>
    </source>
</evidence>
<evidence type="ECO:0000256" key="2">
    <source>
        <dbReference type="ARBA" id="ARBA00022692"/>
    </source>
</evidence>
<protein>
    <recommendedName>
        <fullName evidence="8">Isoprenylcysteine carboxyl methyltransferase</fullName>
    </recommendedName>
</protein>
<keyword evidence="3 5" id="KW-1133">Transmembrane helix</keyword>
<evidence type="ECO:0000256" key="3">
    <source>
        <dbReference type="ARBA" id="ARBA00022989"/>
    </source>
</evidence>
<dbReference type="Gene3D" id="1.20.120.1630">
    <property type="match status" value="1"/>
</dbReference>
<evidence type="ECO:0000256" key="4">
    <source>
        <dbReference type="ARBA" id="ARBA00023136"/>
    </source>
</evidence>
<proteinExistence type="predicted"/>
<dbReference type="InterPro" id="IPR007318">
    <property type="entry name" value="Phopholipid_MeTrfase"/>
</dbReference>
<evidence type="ECO:0000313" key="6">
    <source>
        <dbReference type="EMBL" id="KKR43188.1"/>
    </source>
</evidence>
<dbReference type="EMBL" id="LBYC01000007">
    <property type="protein sequence ID" value="KKR43188.1"/>
    <property type="molecule type" value="Genomic_DNA"/>
</dbReference>
<accession>A0A0G0QSP9</accession>
<feature type="transmembrane region" description="Helical" evidence="5">
    <location>
        <begin position="98"/>
        <end position="126"/>
    </location>
</feature>
<keyword evidence="2 5" id="KW-0812">Transmembrane</keyword>
<dbReference type="GO" id="GO:0012505">
    <property type="term" value="C:endomembrane system"/>
    <property type="evidence" value="ECO:0007669"/>
    <property type="project" value="UniProtKB-SubCell"/>
</dbReference>
<evidence type="ECO:0008006" key="8">
    <source>
        <dbReference type="Google" id="ProtNLM"/>
    </source>
</evidence>
<feature type="transmembrane region" description="Helical" evidence="5">
    <location>
        <begin position="22"/>
        <end position="41"/>
    </location>
</feature>
<dbReference type="AlphaFoldDB" id="A0A0G0QSP9"/>
<organism evidence="6 7">
    <name type="scientific">Candidatus Nomurabacteria bacterium GW2011_GWF2_40_12</name>
    <dbReference type="NCBI Taxonomy" id="1618776"/>
    <lineage>
        <taxon>Bacteria</taxon>
        <taxon>Candidatus Nomuraibacteriota</taxon>
    </lineage>
</organism>
<evidence type="ECO:0000313" key="7">
    <source>
        <dbReference type="Proteomes" id="UP000034301"/>
    </source>
</evidence>
<comment type="caution">
    <text evidence="6">The sequence shown here is derived from an EMBL/GenBank/DDBJ whole genome shotgun (WGS) entry which is preliminary data.</text>
</comment>
<feature type="transmembrane region" description="Helical" evidence="5">
    <location>
        <begin position="48"/>
        <end position="69"/>
    </location>
</feature>
<comment type="subcellular location">
    <subcellularLocation>
        <location evidence="1">Endomembrane system</location>
        <topology evidence="1">Multi-pass membrane protein</topology>
    </subcellularLocation>
</comment>